<evidence type="ECO:0000256" key="2">
    <source>
        <dbReference type="SAM" id="MobiDB-lite"/>
    </source>
</evidence>
<dbReference type="InterPro" id="IPR029045">
    <property type="entry name" value="ClpP/crotonase-like_dom_sf"/>
</dbReference>
<accession>A0A0F9GM85</accession>
<feature type="compositionally biased region" description="Basic and acidic residues" evidence="2">
    <location>
        <begin position="393"/>
        <end position="403"/>
    </location>
</feature>
<sequence length="409" mass="44145">MIYLLEREALADYLARKIRVESKITEKALSGMTWAQEDEKRKLYEIDQNGDAHITITGILTNARSFWDMFFGEAASLTYDEIFQAAIEADENPGVKRIIFDINSPGGRVDGLDDAAQAIAAVKKPTVARVRDMAASGAYWLASQADRIEVTSPVATVGSIGVMATVIDDTKMLEDWGLKDIIITSTDAPKKYVDPTTKKGQEEIRNVLDGIHAVFASRVAEGRGVSVEMVNSNFGQGALLIAEDALEIGMIDKIDELEKPTEGVAPDEAAPQAAKTKNKGVKMTLEEFRAENPGLYAEVLKEGREIGVSGERKRVSALMSWAENVPECKEIVAEAIISGKSMEEAHPLIEGAIRKAAQAGKDGKGSDGDDTPGDVATGTVKTGSGETGEGEEPDKVQLDAFREKIRKIG</sequence>
<dbReference type="Gene3D" id="6.20.330.10">
    <property type="match status" value="1"/>
</dbReference>
<comment type="caution">
    <text evidence="4">The sequence shown here is derived from an EMBL/GenBank/DDBJ whole genome shotgun (WGS) entry which is preliminary data.</text>
</comment>
<dbReference type="CDD" id="cd07022">
    <property type="entry name" value="S49_Sppa_36K_type"/>
    <property type="match status" value="1"/>
</dbReference>
<feature type="region of interest" description="Disordered" evidence="2">
    <location>
        <begin position="356"/>
        <end position="409"/>
    </location>
</feature>
<dbReference type="InterPro" id="IPR002142">
    <property type="entry name" value="Peptidase_S49"/>
</dbReference>
<proteinExistence type="inferred from homology"/>
<dbReference type="PANTHER" id="PTHR42987:SF4">
    <property type="entry name" value="PROTEASE SOHB-RELATED"/>
    <property type="match status" value="1"/>
</dbReference>
<dbReference type="Pfam" id="PF01343">
    <property type="entry name" value="Peptidase_S49"/>
    <property type="match status" value="1"/>
</dbReference>
<feature type="domain" description="Peptidase S49" evidence="3">
    <location>
        <begin position="122"/>
        <end position="258"/>
    </location>
</feature>
<gene>
    <name evidence="4" type="ORF">LCGC14_1808670</name>
</gene>
<dbReference type="GO" id="GO:0006508">
    <property type="term" value="P:proteolysis"/>
    <property type="evidence" value="ECO:0007669"/>
    <property type="project" value="InterPro"/>
</dbReference>
<evidence type="ECO:0000259" key="3">
    <source>
        <dbReference type="Pfam" id="PF01343"/>
    </source>
</evidence>
<organism evidence="4">
    <name type="scientific">marine sediment metagenome</name>
    <dbReference type="NCBI Taxonomy" id="412755"/>
    <lineage>
        <taxon>unclassified sequences</taxon>
        <taxon>metagenomes</taxon>
        <taxon>ecological metagenomes</taxon>
    </lineage>
</organism>
<reference evidence="4" key="1">
    <citation type="journal article" date="2015" name="Nature">
        <title>Complex archaea that bridge the gap between prokaryotes and eukaryotes.</title>
        <authorList>
            <person name="Spang A."/>
            <person name="Saw J.H."/>
            <person name="Jorgensen S.L."/>
            <person name="Zaremba-Niedzwiedzka K."/>
            <person name="Martijn J."/>
            <person name="Lind A.E."/>
            <person name="van Eijk R."/>
            <person name="Schleper C."/>
            <person name="Guy L."/>
            <person name="Ettema T.J."/>
        </authorList>
    </citation>
    <scope>NUCLEOTIDE SEQUENCE</scope>
</reference>
<evidence type="ECO:0000256" key="1">
    <source>
        <dbReference type="ARBA" id="ARBA00008683"/>
    </source>
</evidence>
<dbReference type="PANTHER" id="PTHR42987">
    <property type="entry name" value="PEPTIDASE S49"/>
    <property type="match status" value="1"/>
</dbReference>
<evidence type="ECO:0000313" key="4">
    <source>
        <dbReference type="EMBL" id="KKM00010.1"/>
    </source>
</evidence>
<dbReference type="SUPFAM" id="SSF52096">
    <property type="entry name" value="ClpP/crotonase"/>
    <property type="match status" value="1"/>
</dbReference>
<dbReference type="AlphaFoldDB" id="A0A0F9GM85"/>
<protein>
    <recommendedName>
        <fullName evidence="3">Peptidase S49 domain-containing protein</fullName>
    </recommendedName>
</protein>
<feature type="compositionally biased region" description="Low complexity" evidence="2">
    <location>
        <begin position="373"/>
        <end position="384"/>
    </location>
</feature>
<name>A0A0F9GM85_9ZZZZ</name>
<dbReference type="InterPro" id="IPR033855">
    <property type="entry name" value="Protein_C"/>
</dbReference>
<dbReference type="EMBL" id="LAZR01017533">
    <property type="protein sequence ID" value="KKM00010.1"/>
    <property type="molecule type" value="Genomic_DNA"/>
</dbReference>
<dbReference type="GO" id="GO:0008233">
    <property type="term" value="F:peptidase activity"/>
    <property type="evidence" value="ECO:0007669"/>
    <property type="project" value="InterPro"/>
</dbReference>
<comment type="similarity">
    <text evidence="1">Belongs to the peptidase S49 family.</text>
</comment>
<dbReference type="Gene3D" id="3.90.226.10">
    <property type="entry name" value="2-enoyl-CoA Hydratase, Chain A, domain 1"/>
    <property type="match status" value="1"/>
</dbReference>